<dbReference type="GO" id="GO:0016020">
    <property type="term" value="C:membrane"/>
    <property type="evidence" value="ECO:0007669"/>
    <property type="project" value="UniProtKB-ARBA"/>
</dbReference>
<feature type="transmembrane region" description="Helical" evidence="5">
    <location>
        <begin position="408"/>
        <end position="427"/>
    </location>
</feature>
<keyword evidence="3 5" id="KW-1133">Transmembrane helix</keyword>
<feature type="transmembrane region" description="Helical" evidence="5">
    <location>
        <begin position="195"/>
        <end position="214"/>
    </location>
</feature>
<dbReference type="Pfam" id="PF07690">
    <property type="entry name" value="MFS_1"/>
    <property type="match status" value="1"/>
</dbReference>
<dbReference type="Gene3D" id="1.20.1250.20">
    <property type="entry name" value="MFS general substrate transporter like domains"/>
    <property type="match status" value="2"/>
</dbReference>
<dbReference type="InterPro" id="IPR011701">
    <property type="entry name" value="MFS"/>
</dbReference>
<dbReference type="GO" id="GO:0012505">
    <property type="term" value="C:endomembrane system"/>
    <property type="evidence" value="ECO:0007669"/>
    <property type="project" value="UniProtKB-SubCell"/>
</dbReference>
<keyword evidence="4 5" id="KW-0472">Membrane</keyword>
<dbReference type="PANTHER" id="PTHR43826">
    <property type="entry name" value="GLUCOSE-6-PHOSPHATE EXCHANGER SLC37A4"/>
    <property type="match status" value="1"/>
</dbReference>
<feature type="transmembrane region" description="Helical" evidence="5">
    <location>
        <begin position="67"/>
        <end position="88"/>
    </location>
</feature>
<comment type="subcellular location">
    <subcellularLocation>
        <location evidence="1">Endomembrane system</location>
        <topology evidence="1">Multi-pass membrane protein</topology>
    </subcellularLocation>
</comment>
<name>A0A158KGQ9_9BURK</name>
<dbReference type="EMBL" id="FCON02000091">
    <property type="protein sequence ID" value="SAL80287.1"/>
    <property type="molecule type" value="Genomic_DNA"/>
</dbReference>
<evidence type="ECO:0000256" key="5">
    <source>
        <dbReference type="SAM" id="Phobius"/>
    </source>
</evidence>
<dbReference type="InterPro" id="IPR020846">
    <property type="entry name" value="MFS_dom"/>
</dbReference>
<reference evidence="7" key="1">
    <citation type="submission" date="2016-01" db="EMBL/GenBank/DDBJ databases">
        <authorList>
            <person name="Peeters C."/>
        </authorList>
    </citation>
    <scope>NUCLEOTIDE SEQUENCE [LARGE SCALE GENOMIC DNA]</scope>
    <source>
        <strain evidence="7">LMG 22940</strain>
    </source>
</reference>
<feature type="transmembrane region" description="Helical" evidence="5">
    <location>
        <begin position="28"/>
        <end position="47"/>
    </location>
</feature>
<dbReference type="PROSITE" id="PS50850">
    <property type="entry name" value="MFS"/>
    <property type="match status" value="1"/>
</dbReference>
<evidence type="ECO:0000259" key="6">
    <source>
        <dbReference type="PROSITE" id="PS50850"/>
    </source>
</evidence>
<feature type="transmembrane region" description="Helical" evidence="5">
    <location>
        <begin position="339"/>
        <end position="361"/>
    </location>
</feature>
<evidence type="ECO:0000256" key="3">
    <source>
        <dbReference type="ARBA" id="ARBA00022989"/>
    </source>
</evidence>
<feature type="transmembrane region" description="Helical" evidence="5">
    <location>
        <begin position="161"/>
        <end position="183"/>
    </location>
</feature>
<gene>
    <name evidence="7" type="ORF">AWB68_05823</name>
</gene>
<evidence type="ECO:0000256" key="4">
    <source>
        <dbReference type="ARBA" id="ARBA00023136"/>
    </source>
</evidence>
<organism evidence="7 8">
    <name type="scientific">Caballeronia choica</name>
    <dbReference type="NCBI Taxonomy" id="326476"/>
    <lineage>
        <taxon>Bacteria</taxon>
        <taxon>Pseudomonadati</taxon>
        <taxon>Pseudomonadota</taxon>
        <taxon>Betaproteobacteria</taxon>
        <taxon>Burkholderiales</taxon>
        <taxon>Burkholderiaceae</taxon>
        <taxon>Caballeronia</taxon>
    </lineage>
</organism>
<feature type="transmembrane region" description="Helical" evidence="5">
    <location>
        <begin position="246"/>
        <end position="269"/>
    </location>
</feature>
<dbReference type="InterPro" id="IPR036259">
    <property type="entry name" value="MFS_trans_sf"/>
</dbReference>
<dbReference type="InterPro" id="IPR051337">
    <property type="entry name" value="OPA_Antiporter"/>
</dbReference>
<feature type="transmembrane region" description="Helical" evidence="5">
    <location>
        <begin position="117"/>
        <end position="140"/>
    </location>
</feature>
<sequence length="438" mass="46892">MSSQPVQSASRLASDADTAVAQSAAQRYLQLALLVLAAGAIYPILYLRQVYQPTMLEVFHITDSQLGYLYSALGLIFLLSYLPSGWLADRIAPRVLICFSLIATGALGLLYSTAPPFVVLCMIFGGWGLTTGLTFWAAVIKRVTMIAGAHEQGRFFGFLDGGRGLIEAMLATVAITLFAWATHAHSESTAAAFRLVVYLYAFLCIGLGVLLGLVKDAPSVANASRAPREHRNVLTDLKTLAAIPELWLLSAIVFCGYQVFWATYSFSAYLHQDGIGLSVVMAGTITTLKLWMRPIGGIGGGFLGDRFSKVSVLVIALFLAALSLVGLIAAPGIPGHAPLVALVLFIGVLTYAIRGLYWSLLDRCNVPAETTGLAIGLVSVLGYSPDVFLPLINGYLTQTYPGVFGYQLYFGYVAAVAAIGGFAGLALRNMLNRKESRQ</sequence>
<evidence type="ECO:0000256" key="1">
    <source>
        <dbReference type="ARBA" id="ARBA00004127"/>
    </source>
</evidence>
<dbReference type="PANTHER" id="PTHR43826:SF3">
    <property type="entry name" value="GLUCOSE-6-PHOSPHATE EXCHANGER SLC37A4"/>
    <property type="match status" value="1"/>
</dbReference>
<protein>
    <submittedName>
        <fullName evidence="7">Major facilitator transporter</fullName>
    </submittedName>
</protein>
<keyword evidence="2 5" id="KW-0812">Transmembrane</keyword>
<evidence type="ECO:0000313" key="7">
    <source>
        <dbReference type="EMBL" id="SAL80287.1"/>
    </source>
</evidence>
<dbReference type="RefSeq" id="WP_087647821.1">
    <property type="nucleotide sequence ID" value="NZ_FCON02000091.1"/>
</dbReference>
<evidence type="ECO:0000256" key="2">
    <source>
        <dbReference type="ARBA" id="ARBA00022692"/>
    </source>
</evidence>
<evidence type="ECO:0000313" key="8">
    <source>
        <dbReference type="Proteomes" id="UP000054770"/>
    </source>
</evidence>
<dbReference type="GO" id="GO:0061513">
    <property type="term" value="F:glucose 6-phosphate:phosphate antiporter activity"/>
    <property type="evidence" value="ECO:0007669"/>
    <property type="project" value="TreeGrafter"/>
</dbReference>
<comment type="caution">
    <text evidence="7">The sequence shown here is derived from an EMBL/GenBank/DDBJ whole genome shotgun (WGS) entry which is preliminary data.</text>
</comment>
<accession>A0A158KGQ9</accession>
<feature type="transmembrane region" description="Helical" evidence="5">
    <location>
        <begin position="373"/>
        <end position="396"/>
    </location>
</feature>
<dbReference type="SUPFAM" id="SSF103473">
    <property type="entry name" value="MFS general substrate transporter"/>
    <property type="match status" value="1"/>
</dbReference>
<dbReference type="CDD" id="cd06174">
    <property type="entry name" value="MFS"/>
    <property type="match status" value="1"/>
</dbReference>
<feature type="transmembrane region" description="Helical" evidence="5">
    <location>
        <begin position="312"/>
        <end position="333"/>
    </location>
</feature>
<feature type="transmembrane region" description="Helical" evidence="5">
    <location>
        <begin position="95"/>
        <end position="111"/>
    </location>
</feature>
<dbReference type="OrthoDB" id="9773404at2"/>
<keyword evidence="8" id="KW-1185">Reference proteome</keyword>
<dbReference type="AlphaFoldDB" id="A0A158KGQ9"/>
<feature type="domain" description="Major facilitator superfamily (MFS) profile" evidence="6">
    <location>
        <begin position="27"/>
        <end position="432"/>
    </location>
</feature>
<dbReference type="Proteomes" id="UP000054770">
    <property type="component" value="Unassembled WGS sequence"/>
</dbReference>
<proteinExistence type="predicted"/>
<dbReference type="GO" id="GO:0035435">
    <property type="term" value="P:phosphate ion transmembrane transport"/>
    <property type="evidence" value="ECO:0007669"/>
    <property type="project" value="TreeGrafter"/>
</dbReference>